<dbReference type="PRINTS" id="PR00032">
    <property type="entry name" value="HTHARAC"/>
</dbReference>
<dbReference type="PROSITE" id="PS00041">
    <property type="entry name" value="HTH_ARAC_FAMILY_1"/>
    <property type="match status" value="1"/>
</dbReference>
<dbReference type="EMBL" id="ATMT01000064">
    <property type="protein sequence ID" value="EPY05593.1"/>
    <property type="molecule type" value="Genomic_DNA"/>
</dbReference>
<feature type="domain" description="HTH araC/xylS-type" evidence="5">
    <location>
        <begin position="181"/>
        <end position="279"/>
    </location>
</feature>
<dbReference type="InterPro" id="IPR009057">
    <property type="entry name" value="Homeodomain-like_sf"/>
</dbReference>
<sequence>MKTMNKRNHSSSRISWNEAIYKLRTAEYRKDVQGYQSAQQWTSTHLLIITTQGHGTVQLDKKEYSLSRECAYWFAPAHTFGMKSEAEDGIEAYLFYFDMYREAEEGALLHPLHDEREFEHQETIAVTSAGELTLLCDAVVRMHGSESAQERFRAQYAFQELIYTLLNKKPYLIDHGSSSIERAKAYMELHYSDSLSIEQLGAIAGVSPKYFVDLFKKTFGLSSNDYLTELRMNKAKQFLNRSDVKLRDIAHQVGYQDEFYFSRKFKQVVGVSPSVYMKSRRKKIAAYGTGVAGYLLALNIIPYAAPLHPKWTKYYYDQYRYDIPVHLSAYRVNEHWEANIMKLHEAVPDVIVSIDGLAEEEQEQLGQVGSNVCQVPSTRNWREQLVHTAKLLGEETEAANWLAQYDRRVDWVREQLPSGVKDETFLFVRILRKQIYAYCNRGIAEVVFDNLQLQQAFQWPEQVYNMELSLEQLALINPDRLLVNVCQESETLAAWEQLQESWRWQQLSAVRRQRVHLIHTDPWVEYSPIAMERMMDTMLQLLSGNCP</sequence>
<protein>
    <submittedName>
        <fullName evidence="7">AraC family transcriptional regulator</fullName>
    </submittedName>
</protein>
<organism evidence="7 8">
    <name type="scientific">Paenibacillus alvei TS-15</name>
    <dbReference type="NCBI Taxonomy" id="1117108"/>
    <lineage>
        <taxon>Bacteria</taxon>
        <taxon>Bacillati</taxon>
        <taxon>Bacillota</taxon>
        <taxon>Bacilli</taxon>
        <taxon>Bacillales</taxon>
        <taxon>Paenibacillaceae</taxon>
        <taxon>Paenibacillus</taxon>
    </lineage>
</organism>
<dbReference type="SUPFAM" id="SSF53807">
    <property type="entry name" value="Helical backbone' metal receptor"/>
    <property type="match status" value="1"/>
</dbReference>
<feature type="transmembrane region" description="Helical" evidence="4">
    <location>
        <begin position="284"/>
        <end position="305"/>
    </location>
</feature>
<evidence type="ECO:0000256" key="4">
    <source>
        <dbReference type="SAM" id="Phobius"/>
    </source>
</evidence>
<dbReference type="Gene3D" id="1.10.10.60">
    <property type="entry name" value="Homeodomain-like"/>
    <property type="match status" value="2"/>
</dbReference>
<dbReference type="PATRIC" id="fig|1117108.3.peg.3851"/>
<evidence type="ECO:0000256" key="1">
    <source>
        <dbReference type="ARBA" id="ARBA00023015"/>
    </source>
</evidence>
<dbReference type="InterPro" id="IPR020449">
    <property type="entry name" value="Tscrpt_reg_AraC-type_HTH"/>
</dbReference>
<evidence type="ECO:0000313" key="7">
    <source>
        <dbReference type="EMBL" id="EPY05593.1"/>
    </source>
</evidence>
<proteinExistence type="predicted"/>
<evidence type="ECO:0000313" key="8">
    <source>
        <dbReference type="Proteomes" id="UP000015344"/>
    </source>
</evidence>
<keyword evidence="4" id="KW-0472">Membrane</keyword>
<evidence type="ECO:0000256" key="2">
    <source>
        <dbReference type="ARBA" id="ARBA00023125"/>
    </source>
</evidence>
<dbReference type="PANTHER" id="PTHR43280">
    <property type="entry name" value="ARAC-FAMILY TRANSCRIPTIONAL REGULATOR"/>
    <property type="match status" value="1"/>
</dbReference>
<dbReference type="PROSITE" id="PS01124">
    <property type="entry name" value="HTH_ARAC_FAMILY_2"/>
    <property type="match status" value="1"/>
</dbReference>
<dbReference type="Proteomes" id="UP000015344">
    <property type="component" value="Unassembled WGS sequence"/>
</dbReference>
<keyword evidence="2" id="KW-0238">DNA-binding</keyword>
<accession>S9SNI2</accession>
<dbReference type="InterPro" id="IPR018062">
    <property type="entry name" value="HTH_AraC-typ_CS"/>
</dbReference>
<dbReference type="Pfam" id="PF12833">
    <property type="entry name" value="HTH_18"/>
    <property type="match status" value="1"/>
</dbReference>
<dbReference type="Gene3D" id="3.40.50.1980">
    <property type="entry name" value="Nitrogenase molybdenum iron protein domain"/>
    <property type="match status" value="2"/>
</dbReference>
<dbReference type="SUPFAM" id="SSF51215">
    <property type="entry name" value="Regulatory protein AraC"/>
    <property type="match status" value="1"/>
</dbReference>
<dbReference type="GO" id="GO:0003700">
    <property type="term" value="F:DNA-binding transcription factor activity"/>
    <property type="evidence" value="ECO:0007669"/>
    <property type="project" value="InterPro"/>
</dbReference>
<dbReference type="Pfam" id="PF01497">
    <property type="entry name" value="Peripla_BP_2"/>
    <property type="match status" value="1"/>
</dbReference>
<dbReference type="InterPro" id="IPR003313">
    <property type="entry name" value="AraC-bd"/>
</dbReference>
<dbReference type="eggNOG" id="COG2207">
    <property type="taxonomic scope" value="Bacteria"/>
</dbReference>
<dbReference type="InterPro" id="IPR037923">
    <property type="entry name" value="HTH-like"/>
</dbReference>
<gene>
    <name evidence="7" type="ORF">PAALTS15_18723</name>
</gene>
<dbReference type="GO" id="GO:0043565">
    <property type="term" value="F:sequence-specific DNA binding"/>
    <property type="evidence" value="ECO:0007669"/>
    <property type="project" value="InterPro"/>
</dbReference>
<dbReference type="PANTHER" id="PTHR43280:SF2">
    <property type="entry name" value="HTH-TYPE TRANSCRIPTIONAL REGULATOR EXSA"/>
    <property type="match status" value="1"/>
</dbReference>
<keyword evidence="4" id="KW-1133">Transmembrane helix</keyword>
<dbReference type="Pfam" id="PF02311">
    <property type="entry name" value="AraC_binding"/>
    <property type="match status" value="1"/>
</dbReference>
<keyword evidence="4" id="KW-0812">Transmembrane</keyword>
<keyword evidence="1" id="KW-0805">Transcription regulation</keyword>
<name>S9SNI2_PAEAL</name>
<dbReference type="eggNOG" id="COG0614">
    <property type="taxonomic scope" value="Bacteria"/>
</dbReference>
<keyword evidence="3" id="KW-0804">Transcription</keyword>
<evidence type="ECO:0000259" key="6">
    <source>
        <dbReference type="PROSITE" id="PS50983"/>
    </source>
</evidence>
<evidence type="ECO:0000256" key="3">
    <source>
        <dbReference type="ARBA" id="ARBA00023163"/>
    </source>
</evidence>
<reference evidence="7 8" key="1">
    <citation type="submission" date="2013-05" db="EMBL/GenBank/DDBJ databases">
        <authorList>
            <person name="Strain E.A."/>
            <person name="Brown E."/>
            <person name="Allard M.W."/>
            <person name="Luo Y.L."/>
        </authorList>
    </citation>
    <scope>NUCLEOTIDE SEQUENCE [LARGE SCALE GENOMIC DNA]</scope>
    <source>
        <strain evidence="7 8">TS-15</strain>
    </source>
</reference>
<evidence type="ECO:0000259" key="5">
    <source>
        <dbReference type="PROSITE" id="PS01124"/>
    </source>
</evidence>
<dbReference type="AlphaFoldDB" id="S9SNI2"/>
<dbReference type="SUPFAM" id="SSF46689">
    <property type="entry name" value="Homeodomain-like"/>
    <property type="match status" value="2"/>
</dbReference>
<dbReference type="InterPro" id="IPR018060">
    <property type="entry name" value="HTH_AraC"/>
</dbReference>
<feature type="domain" description="Fe/B12 periplasmic-binding" evidence="6">
    <location>
        <begin position="283"/>
        <end position="546"/>
    </location>
</feature>
<dbReference type="InterPro" id="IPR002491">
    <property type="entry name" value="ABC_transptr_periplasmic_BD"/>
</dbReference>
<comment type="caution">
    <text evidence="7">The sequence shown here is derived from an EMBL/GenBank/DDBJ whole genome shotgun (WGS) entry which is preliminary data.</text>
</comment>
<dbReference type="SMART" id="SM00342">
    <property type="entry name" value="HTH_ARAC"/>
    <property type="match status" value="1"/>
</dbReference>
<dbReference type="PROSITE" id="PS50983">
    <property type="entry name" value="FE_B12_PBP"/>
    <property type="match status" value="1"/>
</dbReference>